<gene>
    <name evidence="1" type="ORF">PPROV_000235700</name>
</gene>
<protein>
    <submittedName>
        <fullName evidence="1">Uncharacterized protein</fullName>
    </submittedName>
</protein>
<sequence length="110" mass="12040">MVVGDNDDNNNDDILTRAEATELEEIARSPEHNKESREIAVTLLQNDAQSRLTNVIAAVTNGEASPSVADRMLNAAERRVNHVGTMLDEIVGSRTTTPQSFPHCGINSRR</sequence>
<proteinExistence type="predicted"/>
<dbReference type="Proteomes" id="UP000660262">
    <property type="component" value="Unassembled WGS sequence"/>
</dbReference>
<name>A0A830HAD8_9CHLO</name>
<keyword evidence="2" id="KW-1185">Reference proteome</keyword>
<organism evidence="1 2">
    <name type="scientific">Pycnococcus provasolii</name>
    <dbReference type="NCBI Taxonomy" id="41880"/>
    <lineage>
        <taxon>Eukaryota</taxon>
        <taxon>Viridiplantae</taxon>
        <taxon>Chlorophyta</taxon>
        <taxon>Pseudoscourfieldiophyceae</taxon>
        <taxon>Pseudoscourfieldiales</taxon>
        <taxon>Pycnococcaceae</taxon>
        <taxon>Pycnococcus</taxon>
    </lineage>
</organism>
<accession>A0A830HAD8</accession>
<evidence type="ECO:0000313" key="2">
    <source>
        <dbReference type="Proteomes" id="UP000660262"/>
    </source>
</evidence>
<dbReference type="EMBL" id="BNJQ01000005">
    <property type="protein sequence ID" value="GHP03602.1"/>
    <property type="molecule type" value="Genomic_DNA"/>
</dbReference>
<dbReference type="AlphaFoldDB" id="A0A830HAD8"/>
<comment type="caution">
    <text evidence="1">The sequence shown here is derived from an EMBL/GenBank/DDBJ whole genome shotgun (WGS) entry which is preliminary data.</text>
</comment>
<reference evidence="1" key="1">
    <citation type="submission" date="2020-10" db="EMBL/GenBank/DDBJ databases">
        <title>Unveiling of a novel bifunctional photoreceptor, Dualchrome1, isolated from a cosmopolitan green alga.</title>
        <authorList>
            <person name="Suzuki S."/>
            <person name="Kawachi M."/>
        </authorList>
    </citation>
    <scope>NUCLEOTIDE SEQUENCE</scope>
    <source>
        <strain evidence="1">NIES 2893</strain>
    </source>
</reference>
<evidence type="ECO:0000313" key="1">
    <source>
        <dbReference type="EMBL" id="GHP03602.1"/>
    </source>
</evidence>